<keyword evidence="14" id="KW-1185">Reference proteome</keyword>
<evidence type="ECO:0000256" key="11">
    <source>
        <dbReference type="PIRNR" id="PIRNR017834"/>
    </source>
</evidence>
<comment type="subcellular location">
    <subcellularLocation>
        <location evidence="1">Mitochondrion inner membrane</location>
        <topology evidence="1">Single-pass membrane protein</topology>
        <orientation evidence="1">Matrix side</orientation>
    </subcellularLocation>
</comment>
<evidence type="ECO:0000256" key="8">
    <source>
        <dbReference type="ARBA" id="ARBA00022989"/>
    </source>
</evidence>
<proteinExistence type="inferred from homology"/>
<comment type="function">
    <text evidence="11">Accessory subunit of the mitochondrial membrane respiratory chain NADH dehydrogenase (Complex I), that is believed not to be involved in catalysis. Complex I functions in the transfer of electrons from NADH to the respiratory chain. The immediate electron acceptor for the enzyme is believed to be ubiquinone.</text>
</comment>
<evidence type="ECO:0000313" key="14">
    <source>
        <dbReference type="Proteomes" id="UP001652620"/>
    </source>
</evidence>
<name>A0A034WRS1_BACDO</name>
<keyword evidence="10 11" id="KW-0472">Membrane</keyword>
<evidence type="ECO:0000256" key="12">
    <source>
        <dbReference type="SAM" id="Phobius"/>
    </source>
</evidence>
<dbReference type="PANTHER" id="PTHR13099:SF0">
    <property type="entry name" value="NADH DEHYDROGENASE [UBIQUINONE] 1 SUBUNIT C2-RELATED"/>
    <property type="match status" value="1"/>
</dbReference>
<evidence type="ECO:0000256" key="3">
    <source>
        <dbReference type="ARBA" id="ARBA00022448"/>
    </source>
</evidence>
<organism evidence="13">
    <name type="scientific">Bactrocera dorsalis</name>
    <name type="common">Oriental fruit fly</name>
    <name type="synonym">Dacus dorsalis</name>
    <dbReference type="NCBI Taxonomy" id="27457"/>
    <lineage>
        <taxon>Eukaryota</taxon>
        <taxon>Metazoa</taxon>
        <taxon>Ecdysozoa</taxon>
        <taxon>Arthropoda</taxon>
        <taxon>Hexapoda</taxon>
        <taxon>Insecta</taxon>
        <taxon>Pterygota</taxon>
        <taxon>Neoptera</taxon>
        <taxon>Endopterygota</taxon>
        <taxon>Diptera</taxon>
        <taxon>Brachycera</taxon>
        <taxon>Muscomorpha</taxon>
        <taxon>Tephritoidea</taxon>
        <taxon>Tephritidae</taxon>
        <taxon>Bactrocera</taxon>
        <taxon>Bactrocera</taxon>
    </lineage>
</organism>
<evidence type="ECO:0000313" key="15">
    <source>
        <dbReference type="RefSeq" id="XP_011207637.1"/>
    </source>
</evidence>
<dbReference type="OrthoDB" id="6329847at2759"/>
<dbReference type="GO" id="GO:0005743">
    <property type="term" value="C:mitochondrial inner membrane"/>
    <property type="evidence" value="ECO:0007669"/>
    <property type="project" value="UniProtKB-SubCell"/>
</dbReference>
<evidence type="ECO:0000256" key="4">
    <source>
        <dbReference type="ARBA" id="ARBA00022660"/>
    </source>
</evidence>
<dbReference type="Pfam" id="PF06374">
    <property type="entry name" value="NDUF_C2"/>
    <property type="match status" value="1"/>
</dbReference>
<evidence type="ECO:0000256" key="2">
    <source>
        <dbReference type="ARBA" id="ARBA00008674"/>
    </source>
</evidence>
<reference evidence="14" key="3">
    <citation type="submission" date="2025-05" db="UniProtKB">
        <authorList>
            <consortium name="RefSeq"/>
        </authorList>
    </citation>
    <scope>NUCLEOTIDE SEQUENCE [LARGE SCALE GENOMIC DNA]</scope>
</reference>
<evidence type="ECO:0000256" key="9">
    <source>
        <dbReference type="ARBA" id="ARBA00023128"/>
    </source>
</evidence>
<keyword evidence="6 11" id="KW-0999">Mitochondrion inner membrane</keyword>
<dbReference type="AlphaFoldDB" id="A0A034WRS1"/>
<evidence type="ECO:0000256" key="5">
    <source>
        <dbReference type="ARBA" id="ARBA00022692"/>
    </source>
</evidence>
<feature type="transmembrane region" description="Helical" evidence="12">
    <location>
        <begin position="21"/>
        <end position="42"/>
    </location>
</feature>
<keyword evidence="9 11" id="KW-0496">Mitochondrion</keyword>
<accession>A0A034WRS1</accession>
<dbReference type="Proteomes" id="UP001652620">
    <property type="component" value="Chromosome 1"/>
</dbReference>
<gene>
    <name evidence="13" type="primary">NDUC2</name>
    <name evidence="15" type="synonym">LOC105229215</name>
</gene>
<dbReference type="InterPro" id="IPR009423">
    <property type="entry name" value="NDUC2"/>
</dbReference>
<keyword evidence="3 11" id="KW-0813">Transport</keyword>
<dbReference type="PANTHER" id="PTHR13099">
    <property type="entry name" value="NADH-UBIQUINONE OXIDOREDUCTASE SUBUNIT B14.5B"/>
    <property type="match status" value="1"/>
</dbReference>
<sequence length="116" mass="13108">MSNVIDPIKLLTDKGERQPPFMNSIFNPVVCSVLGFGCAIFLNFGLRKPPFSGIQNHVAFAAIGGGLGLYFDNKRNEHLAKRDAVLRHYIELHPDDFPVKERKKYADVLEAWVPIR</sequence>
<dbReference type="GO" id="GO:0006120">
    <property type="term" value="P:mitochondrial electron transport, NADH to ubiquinone"/>
    <property type="evidence" value="ECO:0007669"/>
    <property type="project" value="InterPro"/>
</dbReference>
<dbReference type="CTD" id="33528"/>
<evidence type="ECO:0000256" key="7">
    <source>
        <dbReference type="ARBA" id="ARBA00022982"/>
    </source>
</evidence>
<evidence type="ECO:0000256" key="1">
    <source>
        <dbReference type="ARBA" id="ARBA00004298"/>
    </source>
</evidence>
<feature type="transmembrane region" description="Helical" evidence="12">
    <location>
        <begin position="54"/>
        <end position="71"/>
    </location>
</feature>
<dbReference type="GeneID" id="105229215"/>
<evidence type="ECO:0000256" key="6">
    <source>
        <dbReference type="ARBA" id="ARBA00022792"/>
    </source>
</evidence>
<dbReference type="OMA" id="PIWNPMA"/>
<dbReference type="PIRSF" id="PIRSF017834">
    <property type="entry name" value="NADH-UbQ_OxRdtase_b14.5b"/>
    <property type="match status" value="1"/>
</dbReference>
<evidence type="ECO:0000256" key="10">
    <source>
        <dbReference type="ARBA" id="ARBA00023136"/>
    </source>
</evidence>
<reference evidence="13" key="1">
    <citation type="journal article" date="2014" name="BMC Genomics">
        <title>Characterizing the developmental transcriptome of the oriental fruit fly, Bactrocera dorsalis (Diptera: Tephritidae) through comparative genomic analysis with Drosophila melanogaster utilizing modENCODE datasets.</title>
        <authorList>
            <person name="Geib S.M."/>
            <person name="Calla B."/>
            <person name="Hall B."/>
            <person name="Hou S."/>
            <person name="Manoukis N.C."/>
        </authorList>
    </citation>
    <scope>NUCLEOTIDE SEQUENCE</scope>
    <source>
        <strain evidence="13">Punador</strain>
    </source>
</reference>
<keyword evidence="7 11" id="KW-0249">Electron transport</keyword>
<protein>
    <recommendedName>
        <fullName evidence="11">NADH dehydrogenase [ubiquinone] 1 subunit C2</fullName>
    </recommendedName>
</protein>
<keyword evidence="5 12" id="KW-0812">Transmembrane</keyword>
<comment type="similarity">
    <text evidence="2 11">Belongs to the complex I NDUFC2 subunit family.</text>
</comment>
<dbReference type="KEGG" id="bdr:105229215"/>
<dbReference type="EMBL" id="GAKP01001618">
    <property type="protein sequence ID" value="JAC57334.1"/>
    <property type="molecule type" value="Transcribed_RNA"/>
</dbReference>
<keyword evidence="8 12" id="KW-1133">Transmembrane helix</keyword>
<reference evidence="15" key="2">
    <citation type="submission" date="2025-04" db="UniProtKB">
        <authorList>
            <consortium name="RefSeq"/>
        </authorList>
    </citation>
    <scope>IDENTIFICATION</scope>
    <source>
        <strain evidence="15">Punador</strain>
    </source>
</reference>
<evidence type="ECO:0000313" key="13">
    <source>
        <dbReference type="EMBL" id="JAC57334.1"/>
    </source>
</evidence>
<keyword evidence="13" id="KW-0830">Ubiquinone</keyword>
<dbReference type="RefSeq" id="XP_011207637.1">
    <property type="nucleotide sequence ID" value="XM_011209335.3"/>
</dbReference>
<keyword evidence="4 11" id="KW-0679">Respiratory chain</keyword>